<evidence type="ECO:0000256" key="1">
    <source>
        <dbReference type="SAM" id="MobiDB-lite"/>
    </source>
</evidence>
<gene>
    <name evidence="3" type="ORF">NCTC9935_01151</name>
</gene>
<reference evidence="3 4" key="1">
    <citation type="submission" date="2018-06" db="EMBL/GenBank/DDBJ databases">
        <authorList>
            <consortium name="Pathogen Informatics"/>
            <person name="Doyle S."/>
        </authorList>
    </citation>
    <scope>NUCLEOTIDE SEQUENCE [LARGE SCALE GENOMIC DNA]</scope>
    <source>
        <strain evidence="3 4">NCTC9935</strain>
    </source>
</reference>
<dbReference type="EMBL" id="UAPR01000003">
    <property type="protein sequence ID" value="SPT55643.1"/>
    <property type="molecule type" value="Genomic_DNA"/>
</dbReference>
<feature type="region of interest" description="Disordered" evidence="1">
    <location>
        <begin position="58"/>
        <end position="81"/>
    </location>
</feature>
<feature type="chain" id="PRO_5016149666" description="PKD domain-containing protein" evidence="2">
    <location>
        <begin position="29"/>
        <end position="307"/>
    </location>
</feature>
<evidence type="ECO:0008006" key="5">
    <source>
        <dbReference type="Google" id="ProtNLM"/>
    </source>
</evidence>
<proteinExistence type="predicted"/>
<evidence type="ECO:0000256" key="2">
    <source>
        <dbReference type="SAM" id="SignalP"/>
    </source>
</evidence>
<dbReference type="AlphaFoldDB" id="A0A2X0U0I7"/>
<keyword evidence="4" id="KW-1185">Reference proteome</keyword>
<evidence type="ECO:0000313" key="4">
    <source>
        <dbReference type="Proteomes" id="UP000250192"/>
    </source>
</evidence>
<sequence>MLKKFLRFSLSTALALLSFVFTTESATAEEPGLPPFYETNAHDDTIAVLLREGIKQYDPATQASNESPTDDTIRQSNSASAGPGALAYANDDLCDGTTSHTETLPDGTESEPFVCAHFSRTGTTAPAGYVPTTRDILYYAATTIHADGAGLHKRPTDVSYTNKYVPTLVAATHPTQTHTINLLGHDITITLTATNYQWSWGDDTPDLVTTSPGTPWHKGMDPNTDPALIRHYYTPPNGWRSRFDGPYPNATRTITLTTTWAGTATNPFTGDTQTINGLVTTTETTGPFPLSHLLISNTDTWEESQGH</sequence>
<name>A0A2X0U0I7_9ACTO</name>
<feature type="signal peptide" evidence="2">
    <location>
        <begin position="1"/>
        <end position="28"/>
    </location>
</feature>
<dbReference type="Proteomes" id="UP000250192">
    <property type="component" value="Unassembled WGS sequence"/>
</dbReference>
<evidence type="ECO:0000313" key="3">
    <source>
        <dbReference type="EMBL" id="SPT55643.1"/>
    </source>
</evidence>
<accession>A0A2X0U0I7</accession>
<organism evidence="3 4">
    <name type="scientific">Schaalia odontolytica</name>
    <dbReference type="NCBI Taxonomy" id="1660"/>
    <lineage>
        <taxon>Bacteria</taxon>
        <taxon>Bacillati</taxon>
        <taxon>Actinomycetota</taxon>
        <taxon>Actinomycetes</taxon>
        <taxon>Actinomycetales</taxon>
        <taxon>Actinomycetaceae</taxon>
        <taxon>Schaalia</taxon>
    </lineage>
</organism>
<protein>
    <recommendedName>
        <fullName evidence="5">PKD domain-containing protein</fullName>
    </recommendedName>
</protein>
<keyword evidence="2" id="KW-0732">Signal</keyword>